<dbReference type="RefSeq" id="WP_058848283.1">
    <property type="nucleotide sequence ID" value="NZ_LOCL01000033.1"/>
</dbReference>
<organism evidence="1 2">
    <name type="scientific">Streptomyces silvensis</name>
    <dbReference type="NCBI Taxonomy" id="1765722"/>
    <lineage>
        <taxon>Bacteria</taxon>
        <taxon>Bacillati</taxon>
        <taxon>Actinomycetota</taxon>
        <taxon>Actinomycetes</taxon>
        <taxon>Kitasatosporales</taxon>
        <taxon>Streptomycetaceae</taxon>
        <taxon>Streptomyces</taxon>
    </lineage>
</organism>
<dbReference type="OrthoDB" id="4331879at2"/>
<protein>
    <submittedName>
        <fullName evidence="1">Uncharacterized protein</fullName>
    </submittedName>
</protein>
<keyword evidence="2" id="KW-1185">Reference proteome</keyword>
<dbReference type="STRING" id="1765722.AT728_10790"/>
<name>A0A0W7X561_9ACTN</name>
<proteinExistence type="predicted"/>
<dbReference type="Proteomes" id="UP000054804">
    <property type="component" value="Unassembled WGS sequence"/>
</dbReference>
<dbReference type="EMBL" id="LOCL01000033">
    <property type="protein sequence ID" value="KUF17847.1"/>
    <property type="molecule type" value="Genomic_DNA"/>
</dbReference>
<dbReference type="PROSITE" id="PS51257">
    <property type="entry name" value="PROKAR_LIPOPROTEIN"/>
    <property type="match status" value="1"/>
</dbReference>
<gene>
    <name evidence="1" type="ORF">AT728_10790</name>
</gene>
<dbReference type="AlphaFoldDB" id="A0A0W7X561"/>
<evidence type="ECO:0000313" key="1">
    <source>
        <dbReference type="EMBL" id="KUF17847.1"/>
    </source>
</evidence>
<reference evidence="1 2" key="1">
    <citation type="submission" date="2015-12" db="EMBL/GenBank/DDBJ databases">
        <title>Draft genome sequence of Streptomyces silvensis ATCC 53525, a producer of novel hormone antagonists.</title>
        <authorList>
            <person name="Johnston C.W."/>
            <person name="Li Y."/>
            <person name="Magarvey N.A."/>
        </authorList>
    </citation>
    <scope>NUCLEOTIDE SEQUENCE [LARGE SCALE GENOMIC DNA]</scope>
    <source>
        <strain evidence="1 2">ATCC 53525</strain>
    </source>
</reference>
<sequence>MTGRRLRAALAATVLVATLGGCGIRSTEVPTDFGPAPSRVPCVASSSGVSTQDEATGVPVQIFLVCASQLVTVDRTVRIPSEKATTDRVRIAQTLLDELSAPPSQTAKQAGYETDVRRGITVSGPQRGDPDVALRLSTRPADLSSLALAQIVCTYADGAVADSDGTVVLGGLAGTPLLRYECTQAVRSRPGTVAPPSQSVER</sequence>
<accession>A0A0W7X561</accession>
<comment type="caution">
    <text evidence="1">The sequence shown here is derived from an EMBL/GenBank/DDBJ whole genome shotgun (WGS) entry which is preliminary data.</text>
</comment>
<evidence type="ECO:0000313" key="2">
    <source>
        <dbReference type="Proteomes" id="UP000054804"/>
    </source>
</evidence>